<name>A0A3Q0JHX6_DIACI</name>
<keyword evidence="2" id="KW-1185">Reference proteome</keyword>
<evidence type="ECO:0000313" key="3">
    <source>
        <dbReference type="RefSeq" id="XP_026686330.1"/>
    </source>
</evidence>
<organism evidence="2 3">
    <name type="scientific">Diaphorina citri</name>
    <name type="common">Asian citrus psyllid</name>
    <dbReference type="NCBI Taxonomy" id="121845"/>
    <lineage>
        <taxon>Eukaryota</taxon>
        <taxon>Metazoa</taxon>
        <taxon>Ecdysozoa</taxon>
        <taxon>Arthropoda</taxon>
        <taxon>Hexapoda</taxon>
        <taxon>Insecta</taxon>
        <taxon>Pterygota</taxon>
        <taxon>Neoptera</taxon>
        <taxon>Paraneoptera</taxon>
        <taxon>Hemiptera</taxon>
        <taxon>Sternorrhyncha</taxon>
        <taxon>Psylloidea</taxon>
        <taxon>Psyllidae</taxon>
        <taxon>Diaphorininae</taxon>
        <taxon>Diaphorina</taxon>
    </lineage>
</organism>
<dbReference type="PaxDb" id="121845-A0A3Q0JHX6"/>
<gene>
    <name evidence="3" type="primary">LOC113471403</name>
</gene>
<dbReference type="RefSeq" id="XP_026686330.1">
    <property type="nucleotide sequence ID" value="XM_026830529.1"/>
</dbReference>
<protein>
    <submittedName>
        <fullName evidence="3">Uncharacterized protein LOC113471403</fullName>
    </submittedName>
</protein>
<dbReference type="Proteomes" id="UP000079169">
    <property type="component" value="Unplaced"/>
</dbReference>
<proteinExistence type="predicted"/>
<sequence>MKQITDLYANQYRAGLCTTRLMGLTATLLNSDVKGKMLRKSDLFAQVDALERAFCGRVISSDTDEVLRSSTNPTEEFQIYPETEPHAIIQRLLAEVEPYFDMFKPDVMASLLNAIQPQEGSMPKRMEGGDIAFPIIKKPSVMKDLKQMYDEVQVINFFTFLYNKYSQFYFTFSTRTISPHENPSIFPDKANKTSTPPRIEPENSGEAISLYFHH</sequence>
<evidence type="ECO:0000256" key="1">
    <source>
        <dbReference type="SAM" id="MobiDB-lite"/>
    </source>
</evidence>
<dbReference type="AlphaFoldDB" id="A0A3Q0JHX6"/>
<reference evidence="3" key="1">
    <citation type="submission" date="2025-08" db="UniProtKB">
        <authorList>
            <consortium name="RefSeq"/>
        </authorList>
    </citation>
    <scope>IDENTIFICATION</scope>
</reference>
<evidence type="ECO:0000313" key="2">
    <source>
        <dbReference type="Proteomes" id="UP000079169"/>
    </source>
</evidence>
<accession>A0A3Q0JHX6</accession>
<dbReference type="GeneID" id="113471403"/>
<dbReference type="KEGG" id="dci:113471403"/>
<feature type="region of interest" description="Disordered" evidence="1">
    <location>
        <begin position="181"/>
        <end position="203"/>
    </location>
</feature>